<feature type="compositionally biased region" description="Polar residues" evidence="1">
    <location>
        <begin position="354"/>
        <end position="371"/>
    </location>
</feature>
<dbReference type="PANTHER" id="PTHR31680">
    <property type="entry name" value="LONGIFOLIA PROTEIN"/>
    <property type="match status" value="1"/>
</dbReference>
<sequence>MSAKLIYSLSDENPDLQKQIGCMNGFFQLFDRHRYLAAGRVNSHSQKRLPPPGENGNKAAETDVKLEKTSEKNAKKVVKDKRRNSTESPRVSISSSCSSTFSSVHQEPSQSIQANLVETPSSDLPANQLNGSAQLSRKSLDLRDVVKDSMHREARGLLVKTTTKEAAFHTLRYIDSPRPSEPAKSVKPASAGFNESFRVFGRRSSSEGPRNSYEGRDDRALSRPKELRRLSYDGRESQDTLKSTAKFKELPRLSLDSRQSSIRGLNSETKSAYLLNDPRMEKRNCVEVTTLQQEPGSSKRASSVVAKLMGLVEPMPITDDLSSRHNTLENEKSDPFSISSRATHANKHDHFSGSPKNSQKDLTSQIRNGGSTAKIAANQKIPMETAPWRQPHGNKGSQPPAFKCYESPTKAPTAPLTVYGEIEKRLADLEFKKSGKDLRALKQILEAMQKTKDTLDSKKGQKILSGASDNGSDHSSNLGSGQRNLQSNTSFSPTAKGSRSPQHYNSPIVLIKPTKLLGKNTPPACNINSVDSLQDSSKFRTSNSADHRKVSVEKQTKHLNPRNTQVTNALNRHHSSQDKNNTMTSRSPQNSKMTHSDSEENSTSSGRSSGAMSPRLQQRRFGLDKQSAPASPDSSRTRRQCSRQPIECSSPGRKCTPKPSNMQRANGQLRDTRTNSRDLSHQDITISLQSESSISLASDVDNEVTSIIQADKINNIYCERNGLKPKNTAAGFPVNRTMTGTEKATSEQPSPVSVLDAFYRDESPSPVKKKSNAFKGEEYDETPYPDELDWELMHIYQPSNDRKFNLSSEVDYKTLVYIWAQTKQEMNCTDLERIIANNAVVCDSTNPDHIYISDILSASNVFKKFESDWMDIQFNSSYHMINPNMFFALEQLKSRTQLSHNEHRNDKSQLQKYDKKVNRKLVFDVVNEILVRKFVETNFLIQWLSQEKLKCKKPNGQRLLKDLCSEIDQLQGNSSSSSLDWPMDSSEYEQEIPAVVLDVERLIFKDLITEVLSEKCRFGGHRRQLFPK</sequence>
<protein>
    <recommendedName>
        <fullName evidence="2">DUF4378 domain-containing protein</fullName>
    </recommendedName>
</protein>
<dbReference type="InterPro" id="IPR025486">
    <property type="entry name" value="DUF4378"/>
</dbReference>
<dbReference type="GO" id="GO:0051513">
    <property type="term" value="P:regulation of monopolar cell growth"/>
    <property type="evidence" value="ECO:0007669"/>
    <property type="project" value="InterPro"/>
</dbReference>
<evidence type="ECO:0000313" key="4">
    <source>
        <dbReference type="EMBL" id="KAF4385561.1"/>
    </source>
</evidence>
<evidence type="ECO:0000259" key="2">
    <source>
        <dbReference type="Pfam" id="PF14309"/>
    </source>
</evidence>
<feature type="compositionally biased region" description="Polar residues" evidence="1">
    <location>
        <begin position="467"/>
        <end position="505"/>
    </location>
</feature>
<reference evidence="5 6" key="1">
    <citation type="journal article" date="2020" name="bioRxiv">
        <title>Sequence and annotation of 42 cannabis genomes reveals extensive copy number variation in cannabinoid synthesis and pathogen resistance genes.</title>
        <authorList>
            <person name="Mckernan K.J."/>
            <person name="Helbert Y."/>
            <person name="Kane L.T."/>
            <person name="Ebling H."/>
            <person name="Zhang L."/>
            <person name="Liu B."/>
            <person name="Eaton Z."/>
            <person name="Mclaughlin S."/>
            <person name="Kingan S."/>
            <person name="Baybayan P."/>
            <person name="Concepcion G."/>
            <person name="Jordan M."/>
            <person name="Riva A."/>
            <person name="Barbazuk W."/>
            <person name="Harkins T."/>
        </authorList>
    </citation>
    <scope>NUCLEOTIDE SEQUENCE [LARGE SCALE GENOMIC DNA]</scope>
    <source>
        <strain evidence="5 6">cv. Jamaican Lion 4</strain>
        <strain evidence="3">Father</strain>
        <strain evidence="4">Mother</strain>
        <tissue evidence="4">Leaf</tissue>
    </source>
</reference>
<comment type="caution">
    <text evidence="4">The sequence shown here is derived from an EMBL/GenBank/DDBJ whole genome shotgun (WGS) entry which is preliminary data.</text>
</comment>
<feature type="compositionally biased region" description="Polar residues" evidence="1">
    <location>
        <begin position="561"/>
        <end position="570"/>
    </location>
</feature>
<proteinExistence type="predicted"/>
<feature type="region of interest" description="Disordered" evidence="1">
    <location>
        <begin position="316"/>
        <end position="408"/>
    </location>
</feature>
<feature type="compositionally biased region" description="Polar residues" evidence="1">
    <location>
        <begin position="535"/>
        <end position="544"/>
    </location>
</feature>
<dbReference type="InterPro" id="IPR033334">
    <property type="entry name" value="LNG1/2"/>
</dbReference>
<dbReference type="EMBL" id="JAATIP010000044">
    <property type="protein sequence ID" value="KAF4385561.1"/>
    <property type="molecule type" value="Genomic_DNA"/>
</dbReference>
<feature type="compositionally biased region" description="Low complexity" evidence="1">
    <location>
        <begin position="601"/>
        <end position="613"/>
    </location>
</feature>
<dbReference type="PANTHER" id="PTHR31680:SF15">
    <property type="entry name" value="PROTEIN LONGIFOLIA 2"/>
    <property type="match status" value="1"/>
</dbReference>
<feature type="compositionally biased region" description="Basic and acidic residues" evidence="1">
    <location>
        <begin position="213"/>
        <end position="239"/>
    </location>
</feature>
<feature type="region of interest" description="Disordered" evidence="1">
    <location>
        <begin position="452"/>
        <end position="506"/>
    </location>
</feature>
<feature type="compositionally biased region" description="Polar residues" evidence="1">
    <location>
        <begin position="578"/>
        <end position="593"/>
    </location>
</feature>
<dbReference type="Proteomes" id="UP000525078">
    <property type="component" value="Unassembled WGS sequence"/>
</dbReference>
<evidence type="ECO:0000313" key="3">
    <source>
        <dbReference type="EMBL" id="KAF4375966.1"/>
    </source>
</evidence>
<dbReference type="AlphaFoldDB" id="A0A7J6GRZ1"/>
<name>A0A7J6GRZ1_CANSA</name>
<feature type="region of interest" description="Disordered" evidence="1">
    <location>
        <begin position="41"/>
        <end position="111"/>
    </location>
</feature>
<accession>A0A7J6GRZ1</accession>
<feature type="compositionally biased region" description="Basic and acidic residues" evidence="1">
    <location>
        <begin position="60"/>
        <end position="74"/>
    </location>
</feature>
<dbReference type="EMBL" id="JAATIQ010000158">
    <property type="protein sequence ID" value="KAF4375966.1"/>
    <property type="molecule type" value="Genomic_DNA"/>
</dbReference>
<feature type="region of interest" description="Disordered" evidence="1">
    <location>
        <begin position="535"/>
        <end position="678"/>
    </location>
</feature>
<feature type="domain" description="DUF4378" evidence="2">
    <location>
        <begin position="848"/>
        <end position="1010"/>
    </location>
</feature>
<organism evidence="4 5">
    <name type="scientific">Cannabis sativa</name>
    <name type="common">Hemp</name>
    <name type="synonym">Marijuana</name>
    <dbReference type="NCBI Taxonomy" id="3483"/>
    <lineage>
        <taxon>Eukaryota</taxon>
        <taxon>Viridiplantae</taxon>
        <taxon>Streptophyta</taxon>
        <taxon>Embryophyta</taxon>
        <taxon>Tracheophyta</taxon>
        <taxon>Spermatophyta</taxon>
        <taxon>Magnoliopsida</taxon>
        <taxon>eudicotyledons</taxon>
        <taxon>Gunneridae</taxon>
        <taxon>Pentapetalae</taxon>
        <taxon>rosids</taxon>
        <taxon>fabids</taxon>
        <taxon>Rosales</taxon>
        <taxon>Cannabaceae</taxon>
        <taxon>Cannabis</taxon>
    </lineage>
</organism>
<dbReference type="Pfam" id="PF14309">
    <property type="entry name" value="DUF4378"/>
    <property type="match status" value="1"/>
</dbReference>
<feature type="compositionally biased region" description="Basic and acidic residues" evidence="1">
    <location>
        <begin position="321"/>
        <end position="334"/>
    </location>
</feature>
<feature type="region of interest" description="Disordered" evidence="1">
    <location>
        <begin position="200"/>
        <end position="240"/>
    </location>
</feature>
<dbReference type="Proteomes" id="UP000583929">
    <property type="component" value="Unassembled WGS sequence"/>
</dbReference>
<evidence type="ECO:0000313" key="6">
    <source>
        <dbReference type="Proteomes" id="UP000583929"/>
    </source>
</evidence>
<evidence type="ECO:0000256" key="1">
    <source>
        <dbReference type="SAM" id="MobiDB-lite"/>
    </source>
</evidence>
<feature type="compositionally biased region" description="Low complexity" evidence="1">
    <location>
        <begin position="88"/>
        <end position="103"/>
    </location>
</feature>
<keyword evidence="6" id="KW-1185">Reference proteome</keyword>
<gene>
    <name evidence="4" type="ORF">F8388_010117</name>
    <name evidence="3" type="ORF">G4B88_029330</name>
</gene>
<feature type="compositionally biased region" description="Basic and acidic residues" evidence="1">
    <location>
        <begin position="545"/>
        <end position="556"/>
    </location>
</feature>
<evidence type="ECO:0000313" key="5">
    <source>
        <dbReference type="Proteomes" id="UP000525078"/>
    </source>
</evidence>